<dbReference type="EMBL" id="FOZL01000002">
    <property type="protein sequence ID" value="SFS21141.1"/>
    <property type="molecule type" value="Genomic_DNA"/>
</dbReference>
<gene>
    <name evidence="2" type="ORF">SAMN05421771_4057</name>
</gene>
<reference evidence="2 3" key="1">
    <citation type="submission" date="2016-10" db="EMBL/GenBank/DDBJ databases">
        <authorList>
            <person name="de Groot N.N."/>
        </authorList>
    </citation>
    <scope>NUCLEOTIDE SEQUENCE [LARGE SCALE GENOMIC DNA]</scope>
    <source>
        <strain evidence="2 3">DSM 21001</strain>
    </source>
</reference>
<dbReference type="STRING" id="474950.SAMN05421771_4057"/>
<evidence type="ECO:0008006" key="4">
    <source>
        <dbReference type="Google" id="ProtNLM"/>
    </source>
</evidence>
<dbReference type="GO" id="GO:0008270">
    <property type="term" value="F:zinc ion binding"/>
    <property type="evidence" value="ECO:0007669"/>
    <property type="project" value="UniProtKB-KW"/>
</dbReference>
<sequence length="683" mass="67540">MYRFSPKFALRHAALTASAAAIVCLSGCAGISGTAVPSSLTTTIPAGSVHGGQQPILGAHVYLMAANLTGGYGSASTSLLHAGDPGTATDTVGTYVTTGVNGDFNYGGTTATCTPGTQVYLLATGGNPTGLVGGAVNGAIVLTAALGDCATIGSTTFTSINEVTTAAMASTLQQFMVDGTHLGTTATNATGLVNAFKTIANLVDPTTGTALATTPAGNGIAPQATLNTLANIIAPCVNSGSGASSTCQALYSATTPTGSSVPTNVFTAALNIGAFPAANVNNLYTQAAATAPFQPALTTQPNDFTLGITYSPVATTITQPGPVVVDGSGNVYFTSCQSCLTTPPATPIDTVVKFGPDGSFIGSYGAGVLHFLRGIALDSTSSNLYTLNQTTTLHPADELIAVSSTGTPGTPIANPHFGTNSVQGITFDQPGNIWITAVSGMYNPGGGNTQIGGTVIDMNTSGTEQTGSPFNQATYSASNLSAAGPAAVATDNSGNVWVLGSGNNSLLKFNGTGTAGTFTTKYTPTGFSTPLGLAINGGNELWITENNNTLSHIYGYNGANASGSPLSAVGLYQAQLLATDGAGQVLIPNCRLGCAAGGSGSTAPDNLLRLSATGAPNTGGSGANYGAQIAGFDGPGAAASDASGNVWVTNSVNGTLTQVIGYAAPTIVPLSKATSTGSLGQLP</sequence>
<evidence type="ECO:0000313" key="3">
    <source>
        <dbReference type="Proteomes" id="UP000199024"/>
    </source>
</evidence>
<protein>
    <recommendedName>
        <fullName evidence="4">NHL repeat containing protein</fullName>
    </recommendedName>
</protein>
<evidence type="ECO:0000256" key="1">
    <source>
        <dbReference type="SAM" id="SignalP"/>
    </source>
</evidence>
<dbReference type="OrthoDB" id="107542at2"/>
<dbReference type="SUPFAM" id="SSF63829">
    <property type="entry name" value="Calcium-dependent phosphotriesterase"/>
    <property type="match status" value="1"/>
</dbReference>
<feature type="signal peptide" evidence="1">
    <location>
        <begin position="1"/>
        <end position="19"/>
    </location>
</feature>
<accession>A0A1I6MZX0</accession>
<dbReference type="PANTHER" id="PTHR24104:SF25">
    <property type="entry name" value="PROTEIN LIN-41"/>
    <property type="match status" value="1"/>
</dbReference>
<proteinExistence type="predicted"/>
<keyword evidence="3" id="KW-1185">Reference proteome</keyword>
<dbReference type="Proteomes" id="UP000199024">
    <property type="component" value="Unassembled WGS sequence"/>
</dbReference>
<feature type="chain" id="PRO_5011734138" description="NHL repeat containing protein" evidence="1">
    <location>
        <begin position="20"/>
        <end position="683"/>
    </location>
</feature>
<dbReference type="PANTHER" id="PTHR24104">
    <property type="entry name" value="E3 UBIQUITIN-PROTEIN LIGASE NHLRC1-RELATED"/>
    <property type="match status" value="1"/>
</dbReference>
<name>A0A1I6MZX0_9BACT</name>
<dbReference type="RefSeq" id="WP_089843227.1">
    <property type="nucleotide sequence ID" value="NZ_FOZL01000002.1"/>
</dbReference>
<dbReference type="InterPro" id="IPR011042">
    <property type="entry name" value="6-blade_b-propeller_TolB-like"/>
</dbReference>
<keyword evidence="1" id="KW-0732">Signal</keyword>
<evidence type="ECO:0000313" key="2">
    <source>
        <dbReference type="EMBL" id="SFS21141.1"/>
    </source>
</evidence>
<dbReference type="InterPro" id="IPR050952">
    <property type="entry name" value="TRIM-NHL_E3_ligases"/>
</dbReference>
<dbReference type="Gene3D" id="2.120.10.30">
    <property type="entry name" value="TolB, C-terminal domain"/>
    <property type="match status" value="1"/>
</dbReference>
<organism evidence="2 3">
    <name type="scientific">Granulicella pectinivorans</name>
    <dbReference type="NCBI Taxonomy" id="474950"/>
    <lineage>
        <taxon>Bacteria</taxon>
        <taxon>Pseudomonadati</taxon>
        <taxon>Acidobacteriota</taxon>
        <taxon>Terriglobia</taxon>
        <taxon>Terriglobales</taxon>
        <taxon>Acidobacteriaceae</taxon>
        <taxon>Granulicella</taxon>
    </lineage>
</organism>
<dbReference type="AlphaFoldDB" id="A0A1I6MZX0"/>